<evidence type="ECO:0000313" key="7">
    <source>
        <dbReference type="Proteomes" id="UP000596902"/>
    </source>
</evidence>
<dbReference type="InterPro" id="IPR000702">
    <property type="entry name" value="Ribosomal_uL6-like"/>
</dbReference>
<comment type="similarity">
    <text evidence="1 4">Belongs to the universal ribosomal protein uL6 family.</text>
</comment>
<sequence>MFAPARRRCAQTLAKASSPTTDSIPTFLLPVFSRPTPARTFTLTTSCQSKIGSLPLSLPQGVTFQVVAPSAKARSSRVQAMSTVHIKGPLGELSMSIPPYININQDPALGGPTLTIEDAKDAKQKAMWGTTRAYLQNHILGVSEGHSAILRFVGVGYRASVEDTATTVEAEFPGQKFVNLKVGYTHPVELAIPKGMTASTPQPTRLLLEGPEKEVVMQFAAKIRAWRKPEPYKGKGVFVNGETIKIKNKRHRRCYFLRDPRELRDEIYAYYLSDEGYYHQPESNTLRHADRQLQKLSQVVDIDVYAPQLRAQLRNSTFYERQALQFLLENISAFATQTNPVNEFNHRSSNRIKLSLGPVGSDTSEIVASRISSVEWPPWVLPTAWHIPKLREIVNSVDKSNPGQDSYKNVHQLRYYESATSQYIRFLGMLEQDASLRLRHLIIREDRKSCTKPRCHAYGLVPYLKGLPHLRVDHHVDMWHAIFSTGYSDFSVIDLDLRSWPDRWFIPSIYSAVHKTAAWIKEAMYLRHAGVPPSTCRLHLEAPMETVKDIWGAMKFYAALGHSTSHEMDWSFPCDDVFVSCVRLILSGDPTVHLPCPIGTLEEFEEEIGRISEDLKSLPRGCWEDYGNNVFERDLDTSMVDFKAIHELYIDSPA</sequence>
<organism evidence="6 7">
    <name type="scientific">Alternaria burnsii</name>
    <dbReference type="NCBI Taxonomy" id="1187904"/>
    <lineage>
        <taxon>Eukaryota</taxon>
        <taxon>Fungi</taxon>
        <taxon>Dikarya</taxon>
        <taxon>Ascomycota</taxon>
        <taxon>Pezizomycotina</taxon>
        <taxon>Dothideomycetes</taxon>
        <taxon>Pleosporomycetidae</taxon>
        <taxon>Pleosporales</taxon>
        <taxon>Pleosporineae</taxon>
        <taxon>Pleosporaceae</taxon>
        <taxon>Alternaria</taxon>
        <taxon>Alternaria sect. Alternaria</taxon>
    </lineage>
</organism>
<dbReference type="Proteomes" id="UP000596902">
    <property type="component" value="Unassembled WGS sequence"/>
</dbReference>
<evidence type="ECO:0000256" key="4">
    <source>
        <dbReference type="RuleBase" id="RU003869"/>
    </source>
</evidence>
<accession>A0A8H7BEF6</accession>
<dbReference type="PANTHER" id="PTHR11655">
    <property type="entry name" value="60S/50S RIBOSOMAL PROTEIN L6/L9"/>
    <property type="match status" value="1"/>
</dbReference>
<evidence type="ECO:0000313" key="6">
    <source>
        <dbReference type="EMBL" id="KAF7679903.1"/>
    </source>
</evidence>
<gene>
    <name evidence="6" type="ORF">GT037_001554</name>
</gene>
<dbReference type="GO" id="GO:0006412">
    <property type="term" value="P:translation"/>
    <property type="evidence" value="ECO:0007669"/>
    <property type="project" value="InterPro"/>
</dbReference>
<comment type="caution">
    <text evidence="6">The sequence shown here is derived from an EMBL/GenBank/DDBJ whole genome shotgun (WGS) entry which is preliminary data.</text>
</comment>
<dbReference type="PANTHER" id="PTHR11655:SF14">
    <property type="entry name" value="LARGE RIBOSOMAL SUBUNIT PROTEIN UL6M"/>
    <property type="match status" value="1"/>
</dbReference>
<dbReference type="Gene3D" id="3.90.930.12">
    <property type="entry name" value="Ribosomal protein L6, alpha-beta domain"/>
    <property type="match status" value="2"/>
</dbReference>
<feature type="domain" description="Large ribosomal subunit protein uL6 alpha-beta" evidence="5">
    <location>
        <begin position="155"/>
        <end position="237"/>
    </location>
</feature>
<dbReference type="InterPro" id="IPR019906">
    <property type="entry name" value="Ribosomal_uL6_bac-type"/>
</dbReference>
<evidence type="ECO:0000259" key="5">
    <source>
        <dbReference type="Pfam" id="PF00347"/>
    </source>
</evidence>
<dbReference type="EMBL" id="JAAABM010000002">
    <property type="protein sequence ID" value="KAF7679903.1"/>
    <property type="molecule type" value="Genomic_DNA"/>
</dbReference>
<dbReference type="InterPro" id="IPR002358">
    <property type="entry name" value="Ribosomal_uL6_CS"/>
</dbReference>
<dbReference type="SUPFAM" id="SSF56053">
    <property type="entry name" value="Ribosomal protein L6"/>
    <property type="match status" value="2"/>
</dbReference>
<dbReference type="GO" id="GO:0005762">
    <property type="term" value="C:mitochondrial large ribosomal subunit"/>
    <property type="evidence" value="ECO:0007669"/>
    <property type="project" value="TreeGrafter"/>
</dbReference>
<evidence type="ECO:0000256" key="2">
    <source>
        <dbReference type="ARBA" id="ARBA00022980"/>
    </source>
</evidence>
<dbReference type="GO" id="GO:0019843">
    <property type="term" value="F:rRNA binding"/>
    <property type="evidence" value="ECO:0007669"/>
    <property type="project" value="InterPro"/>
</dbReference>
<dbReference type="Pfam" id="PF00347">
    <property type="entry name" value="Ribosomal_L6"/>
    <property type="match status" value="1"/>
</dbReference>
<dbReference type="PROSITE" id="PS00525">
    <property type="entry name" value="RIBOSOMAL_L6_1"/>
    <property type="match status" value="1"/>
</dbReference>
<dbReference type="InterPro" id="IPR036789">
    <property type="entry name" value="Ribosomal_uL6-like_a/b-dom_sf"/>
</dbReference>
<proteinExistence type="inferred from homology"/>
<reference evidence="6" key="2">
    <citation type="submission" date="2020-08" db="EMBL/GenBank/DDBJ databases">
        <title>Draft Genome Sequence of Cumin Blight Pathogen Alternaria burnsii.</title>
        <authorList>
            <person name="Feng Z."/>
        </authorList>
    </citation>
    <scope>NUCLEOTIDE SEQUENCE</scope>
    <source>
        <strain evidence="6">CBS107.38</strain>
    </source>
</reference>
<dbReference type="GeneID" id="62199779"/>
<dbReference type="RefSeq" id="XP_038789893.1">
    <property type="nucleotide sequence ID" value="XM_038926601.1"/>
</dbReference>
<keyword evidence="2 4" id="KW-0689">Ribosomal protein</keyword>
<evidence type="ECO:0000256" key="1">
    <source>
        <dbReference type="ARBA" id="ARBA00009356"/>
    </source>
</evidence>
<dbReference type="PRINTS" id="PR00059">
    <property type="entry name" value="RIBOSOMALL6"/>
</dbReference>
<evidence type="ECO:0000256" key="3">
    <source>
        <dbReference type="ARBA" id="ARBA00023274"/>
    </source>
</evidence>
<protein>
    <submittedName>
        <fullName evidence="6">Mitochondrial 54s ribosomal protein 16</fullName>
    </submittedName>
</protein>
<keyword evidence="7" id="KW-1185">Reference proteome</keyword>
<dbReference type="AlphaFoldDB" id="A0A8H7BEF6"/>
<keyword evidence="3 4" id="KW-0687">Ribonucleoprotein</keyword>
<dbReference type="InterPro" id="IPR020040">
    <property type="entry name" value="Ribosomal_uL6_a/b-dom"/>
</dbReference>
<name>A0A8H7BEF6_9PLEO</name>
<reference evidence="6" key="1">
    <citation type="submission" date="2020-01" db="EMBL/GenBank/DDBJ databases">
        <authorList>
            <person name="Feng Z.H.Z."/>
        </authorList>
    </citation>
    <scope>NUCLEOTIDE SEQUENCE</scope>
    <source>
        <strain evidence="6">CBS107.38</strain>
    </source>
</reference>
<dbReference type="GO" id="GO:0003735">
    <property type="term" value="F:structural constituent of ribosome"/>
    <property type="evidence" value="ECO:0007669"/>
    <property type="project" value="InterPro"/>
</dbReference>